<feature type="transmembrane region" description="Helical" evidence="1">
    <location>
        <begin position="37"/>
        <end position="56"/>
    </location>
</feature>
<dbReference type="STRING" id="1002526.SAMN05216578_101160"/>
<evidence type="ECO:0000313" key="2">
    <source>
        <dbReference type="EMBL" id="SFQ57893.1"/>
    </source>
</evidence>
<protein>
    <submittedName>
        <fullName evidence="2">Uncharacterized protein</fullName>
    </submittedName>
</protein>
<feature type="transmembrane region" description="Helical" evidence="1">
    <location>
        <begin position="68"/>
        <end position="87"/>
    </location>
</feature>
<organism evidence="2 3">
    <name type="scientific">Halopseudomonas formosensis</name>
    <dbReference type="NCBI Taxonomy" id="1002526"/>
    <lineage>
        <taxon>Bacteria</taxon>
        <taxon>Pseudomonadati</taxon>
        <taxon>Pseudomonadota</taxon>
        <taxon>Gammaproteobacteria</taxon>
        <taxon>Pseudomonadales</taxon>
        <taxon>Pseudomonadaceae</taxon>
        <taxon>Halopseudomonas</taxon>
    </lineage>
</organism>
<name>A0A1I5ZNH8_9GAMM</name>
<keyword evidence="1" id="KW-0812">Transmembrane</keyword>
<sequence length="96" mass="10157">MSILAFVTAVAAMLCLSLAMARHHRDLFGRPPGRPRQLLYRLLGILGTALCLLLNLRDGGGEIGMVTAMGQLMGAGILVGLLLARVATAGMNNSRR</sequence>
<keyword evidence="1" id="KW-1133">Transmembrane helix</keyword>
<dbReference type="RefSeq" id="WP_177197756.1">
    <property type="nucleotide sequence ID" value="NZ_FOYD01000001.1"/>
</dbReference>
<dbReference type="Proteomes" id="UP000242815">
    <property type="component" value="Unassembled WGS sequence"/>
</dbReference>
<gene>
    <name evidence="2" type="ORF">SAMN05216578_101160</name>
</gene>
<dbReference type="EMBL" id="FOYD01000001">
    <property type="protein sequence ID" value="SFQ57893.1"/>
    <property type="molecule type" value="Genomic_DNA"/>
</dbReference>
<evidence type="ECO:0000256" key="1">
    <source>
        <dbReference type="SAM" id="Phobius"/>
    </source>
</evidence>
<reference evidence="2 3" key="1">
    <citation type="submission" date="2016-10" db="EMBL/GenBank/DDBJ databases">
        <authorList>
            <person name="de Groot N.N."/>
        </authorList>
    </citation>
    <scope>NUCLEOTIDE SEQUENCE [LARGE SCALE GENOMIC DNA]</scope>
    <source>
        <strain evidence="2 3">JCM 18415</strain>
    </source>
</reference>
<keyword evidence="1" id="KW-0472">Membrane</keyword>
<proteinExistence type="predicted"/>
<evidence type="ECO:0000313" key="3">
    <source>
        <dbReference type="Proteomes" id="UP000242815"/>
    </source>
</evidence>
<dbReference type="AlphaFoldDB" id="A0A1I5ZNH8"/>
<dbReference type="InterPro" id="IPR021762">
    <property type="entry name" value="DUF3325"/>
</dbReference>
<dbReference type="Pfam" id="PF11804">
    <property type="entry name" value="DUF3325"/>
    <property type="match status" value="1"/>
</dbReference>
<accession>A0A1I5ZNH8</accession>